<keyword evidence="1" id="KW-1133">Transmembrane helix</keyword>
<keyword evidence="1" id="KW-0472">Membrane</keyword>
<organism evidence="2 3">
    <name type="scientific">Boothiomyces macroporosus</name>
    <dbReference type="NCBI Taxonomy" id="261099"/>
    <lineage>
        <taxon>Eukaryota</taxon>
        <taxon>Fungi</taxon>
        <taxon>Fungi incertae sedis</taxon>
        <taxon>Chytridiomycota</taxon>
        <taxon>Chytridiomycota incertae sedis</taxon>
        <taxon>Chytridiomycetes</taxon>
        <taxon>Rhizophydiales</taxon>
        <taxon>Terramycetaceae</taxon>
        <taxon>Boothiomyces</taxon>
    </lineage>
</organism>
<name>A0AAD5UCI7_9FUNG</name>
<protein>
    <submittedName>
        <fullName evidence="2">Uncharacterized protein</fullName>
    </submittedName>
</protein>
<accession>A0AAD5UCI7</accession>
<evidence type="ECO:0000313" key="3">
    <source>
        <dbReference type="Proteomes" id="UP001210925"/>
    </source>
</evidence>
<keyword evidence="3" id="KW-1185">Reference proteome</keyword>
<feature type="transmembrane region" description="Helical" evidence="1">
    <location>
        <begin position="12"/>
        <end position="34"/>
    </location>
</feature>
<evidence type="ECO:0000256" key="1">
    <source>
        <dbReference type="SAM" id="Phobius"/>
    </source>
</evidence>
<proteinExistence type="predicted"/>
<reference evidence="2" key="1">
    <citation type="submission" date="2020-05" db="EMBL/GenBank/DDBJ databases">
        <title>Phylogenomic resolution of chytrid fungi.</title>
        <authorList>
            <person name="Stajich J.E."/>
            <person name="Amses K."/>
            <person name="Simmons R."/>
            <person name="Seto K."/>
            <person name="Myers J."/>
            <person name="Bonds A."/>
            <person name="Quandt C.A."/>
            <person name="Barry K."/>
            <person name="Liu P."/>
            <person name="Grigoriev I."/>
            <person name="Longcore J.E."/>
            <person name="James T.Y."/>
        </authorList>
    </citation>
    <scope>NUCLEOTIDE SEQUENCE</scope>
    <source>
        <strain evidence="2">PLAUS21</strain>
    </source>
</reference>
<dbReference type="AlphaFoldDB" id="A0AAD5UCI7"/>
<keyword evidence="1" id="KW-0812">Transmembrane</keyword>
<sequence length="127" mass="14487">MQNPYMLDINVLVVHWSILAGLLVNTEILKAFSILNSHITAAKIRKGQEFEHSIYFYSLLHLCTTTTAVHMVGSIAVFELLKVFTFSDKKKVAFQPGPKPVMEIESEKTQQFLHKSDYSEKTIKTIE</sequence>
<gene>
    <name evidence="2" type="ORF">HK103_003188</name>
</gene>
<comment type="caution">
    <text evidence="2">The sequence shown here is derived from an EMBL/GenBank/DDBJ whole genome shotgun (WGS) entry which is preliminary data.</text>
</comment>
<dbReference type="EMBL" id="JADGKB010000227">
    <property type="protein sequence ID" value="KAJ3250741.1"/>
    <property type="molecule type" value="Genomic_DNA"/>
</dbReference>
<feature type="transmembrane region" description="Helical" evidence="1">
    <location>
        <begin position="54"/>
        <end position="81"/>
    </location>
</feature>
<dbReference type="Proteomes" id="UP001210925">
    <property type="component" value="Unassembled WGS sequence"/>
</dbReference>
<evidence type="ECO:0000313" key="2">
    <source>
        <dbReference type="EMBL" id="KAJ3250741.1"/>
    </source>
</evidence>